<feature type="domain" description="SusD-like N-terminal" evidence="7">
    <location>
        <begin position="104"/>
        <end position="229"/>
    </location>
</feature>
<gene>
    <name evidence="8" type="ORF">ACFQ4C_18460</name>
</gene>
<comment type="caution">
    <text evidence="8">The sequence shown here is derived from an EMBL/GenBank/DDBJ whole genome shotgun (WGS) entry which is preliminary data.</text>
</comment>
<keyword evidence="5" id="KW-0998">Cell outer membrane</keyword>
<dbReference type="RefSeq" id="WP_265990988.1">
    <property type="nucleotide sequence ID" value="NZ_CP110973.1"/>
</dbReference>
<evidence type="ECO:0000256" key="4">
    <source>
        <dbReference type="ARBA" id="ARBA00023136"/>
    </source>
</evidence>
<proteinExistence type="inferred from homology"/>
<evidence type="ECO:0000259" key="6">
    <source>
        <dbReference type="Pfam" id="PF07980"/>
    </source>
</evidence>
<dbReference type="EMBL" id="JBHTLP010000011">
    <property type="protein sequence ID" value="MFD1143116.1"/>
    <property type="molecule type" value="Genomic_DNA"/>
</dbReference>
<keyword evidence="4" id="KW-0472">Membrane</keyword>
<evidence type="ECO:0000256" key="5">
    <source>
        <dbReference type="ARBA" id="ARBA00023237"/>
    </source>
</evidence>
<reference evidence="9" key="1">
    <citation type="journal article" date="2019" name="Int. J. Syst. Evol. Microbiol.">
        <title>The Global Catalogue of Microorganisms (GCM) 10K type strain sequencing project: providing services to taxonomists for standard genome sequencing and annotation.</title>
        <authorList>
            <consortium name="The Broad Institute Genomics Platform"/>
            <consortium name="The Broad Institute Genome Sequencing Center for Infectious Disease"/>
            <person name="Wu L."/>
            <person name="Ma J."/>
        </authorList>
    </citation>
    <scope>NUCLEOTIDE SEQUENCE [LARGE SCALE GENOMIC DNA]</scope>
    <source>
        <strain evidence="9">CCUG 55608</strain>
    </source>
</reference>
<dbReference type="Proteomes" id="UP001597116">
    <property type="component" value="Unassembled WGS sequence"/>
</dbReference>
<dbReference type="InterPro" id="IPR033985">
    <property type="entry name" value="SusD-like_N"/>
</dbReference>
<name>A0ABW3QJV9_9BACT</name>
<dbReference type="Gene3D" id="1.25.40.390">
    <property type="match status" value="1"/>
</dbReference>
<protein>
    <submittedName>
        <fullName evidence="8">RagB/SusD family nutrient uptake outer membrane protein</fullName>
    </submittedName>
</protein>
<dbReference type="InterPro" id="IPR011990">
    <property type="entry name" value="TPR-like_helical_dom_sf"/>
</dbReference>
<evidence type="ECO:0000259" key="7">
    <source>
        <dbReference type="Pfam" id="PF14322"/>
    </source>
</evidence>
<accession>A0ABW3QJV9</accession>
<dbReference type="InterPro" id="IPR012944">
    <property type="entry name" value="SusD_RagB_dom"/>
</dbReference>
<feature type="domain" description="RagB/SusD" evidence="6">
    <location>
        <begin position="275"/>
        <end position="582"/>
    </location>
</feature>
<sequence length="582" mass="64448">MKRIYNKVAVTTAVTLTLTLVGYSCKDSFLEVLPTGQVSSTQLTTKKGLDGALISVYGQLNGREQRMASPSNWVWGSIRGGDANKGTDPGDFSDINPIQRFEYLPSQGVILEKWQGNYEGVARANAILRLLPNAGPDVSASDKTQIEAETRFLRSHFYFELKRGYNNVPYVDETVDYGTGIEKVKNDQDIWPKIEADMKFAYESLPETQASVGRANKWAAAAYLAKIYMYQKKFTEAKALYDLIIPNGKTSNGKKYGLVPRYADLYRPANDNNEESVFAVQSASGTGSVNNANPEFDLNYPYNTGPNGPAGCCGFFAPSFELANSYRTDANGLPLLDKSYNLPANALKNDMGIKSDVAFTPDPGNVDPRLDHTIGRRGIPFLDWIVMPGYDWIRNQPNAGPYITKKYVWYKADESLVDKSSWTPAYTAMNYTIIRYADVLLMAAEAEIEAGSLSKALEYTNIVRKRAANPEGFVVNAGKPAAKYVISEYPASAFATKDAARAAVRFERKLELAMEGHRFFDLVRWGTAEKEVNDYLKYDSQFLPGALGSGAKFTPNKNEYLPIPQSQIDILGADVLKQNAGY</sequence>
<keyword evidence="3" id="KW-0732">Signal</keyword>
<keyword evidence="9" id="KW-1185">Reference proteome</keyword>
<dbReference type="Pfam" id="PF07980">
    <property type="entry name" value="SusD_RagB"/>
    <property type="match status" value="1"/>
</dbReference>
<organism evidence="8 9">
    <name type="scientific">Larkinella insperata</name>
    <dbReference type="NCBI Taxonomy" id="332158"/>
    <lineage>
        <taxon>Bacteria</taxon>
        <taxon>Pseudomonadati</taxon>
        <taxon>Bacteroidota</taxon>
        <taxon>Cytophagia</taxon>
        <taxon>Cytophagales</taxon>
        <taxon>Spirosomataceae</taxon>
        <taxon>Larkinella</taxon>
    </lineage>
</organism>
<evidence type="ECO:0000313" key="8">
    <source>
        <dbReference type="EMBL" id="MFD1143116.1"/>
    </source>
</evidence>
<comment type="subcellular location">
    <subcellularLocation>
        <location evidence="1">Cell outer membrane</location>
    </subcellularLocation>
</comment>
<evidence type="ECO:0000256" key="3">
    <source>
        <dbReference type="ARBA" id="ARBA00022729"/>
    </source>
</evidence>
<evidence type="ECO:0000313" key="9">
    <source>
        <dbReference type="Proteomes" id="UP001597116"/>
    </source>
</evidence>
<dbReference type="PROSITE" id="PS51257">
    <property type="entry name" value="PROKAR_LIPOPROTEIN"/>
    <property type="match status" value="1"/>
</dbReference>
<comment type="similarity">
    <text evidence="2">Belongs to the SusD family.</text>
</comment>
<dbReference type="SUPFAM" id="SSF48452">
    <property type="entry name" value="TPR-like"/>
    <property type="match status" value="1"/>
</dbReference>
<dbReference type="Pfam" id="PF14322">
    <property type="entry name" value="SusD-like_3"/>
    <property type="match status" value="1"/>
</dbReference>
<evidence type="ECO:0000256" key="2">
    <source>
        <dbReference type="ARBA" id="ARBA00006275"/>
    </source>
</evidence>
<evidence type="ECO:0000256" key="1">
    <source>
        <dbReference type="ARBA" id="ARBA00004442"/>
    </source>
</evidence>